<accession>A0A087ED71</accession>
<name>A0A087ED71_9BIFI</name>
<feature type="region of interest" description="Disordered" evidence="1">
    <location>
        <begin position="39"/>
        <end position="64"/>
    </location>
</feature>
<dbReference type="EMBL" id="JGZU01000013">
    <property type="protein sequence ID" value="KFJ05722.1"/>
    <property type="molecule type" value="Genomic_DNA"/>
</dbReference>
<comment type="caution">
    <text evidence="2">The sequence shown here is derived from an EMBL/GenBank/DDBJ whole genome shotgun (WGS) entry which is preliminary data.</text>
</comment>
<protein>
    <submittedName>
        <fullName evidence="2">Uncharacterized protein</fullName>
    </submittedName>
</protein>
<evidence type="ECO:0000313" key="3">
    <source>
        <dbReference type="Proteomes" id="UP000029080"/>
    </source>
</evidence>
<dbReference type="Proteomes" id="UP000029080">
    <property type="component" value="Unassembled WGS sequence"/>
</dbReference>
<dbReference type="AlphaFoldDB" id="A0A087ED71"/>
<evidence type="ECO:0000313" key="2">
    <source>
        <dbReference type="EMBL" id="KFJ05722.1"/>
    </source>
</evidence>
<keyword evidence="3" id="KW-1185">Reference proteome</keyword>
<evidence type="ECO:0000256" key="1">
    <source>
        <dbReference type="SAM" id="MobiDB-lite"/>
    </source>
</evidence>
<sequence length="117" mass="12772">MFGGDGKRIMIHHVQSIRRIGHEFCDRLRQSLSQWRIDFDSGDPRSGFKQGQRQRSESGSHLDNVFSGLHPGFTNDATHGSGVDNKILAELLGGGDTGICSDTSDIRGAQQVACSMI</sequence>
<organism evidence="2 3">
    <name type="scientific">Bifidobacterium tsurumiense</name>
    <dbReference type="NCBI Taxonomy" id="356829"/>
    <lineage>
        <taxon>Bacteria</taxon>
        <taxon>Bacillati</taxon>
        <taxon>Actinomycetota</taxon>
        <taxon>Actinomycetes</taxon>
        <taxon>Bifidobacteriales</taxon>
        <taxon>Bifidobacteriaceae</taxon>
        <taxon>Bifidobacterium</taxon>
    </lineage>
</organism>
<reference evidence="2 3" key="1">
    <citation type="submission" date="2014-03" db="EMBL/GenBank/DDBJ databases">
        <title>Genomics of Bifidobacteria.</title>
        <authorList>
            <person name="Ventura M."/>
            <person name="Milani C."/>
            <person name="Lugli G.A."/>
        </authorList>
    </citation>
    <scope>NUCLEOTIDE SEQUENCE [LARGE SCALE GENOMIC DNA]</scope>
    <source>
        <strain evidence="2 3">JCM 13495</strain>
    </source>
</reference>
<gene>
    <name evidence="2" type="ORF">BITS_1816</name>
</gene>
<proteinExistence type="predicted"/>